<feature type="transmembrane region" description="Helical" evidence="9">
    <location>
        <begin position="102"/>
        <end position="123"/>
    </location>
</feature>
<evidence type="ECO:0000256" key="3">
    <source>
        <dbReference type="ARBA" id="ARBA00022475"/>
    </source>
</evidence>
<keyword evidence="2 9" id="KW-0813">Transport</keyword>
<feature type="domain" description="ABC transmembrane type-1" evidence="10">
    <location>
        <begin position="96"/>
        <end position="328"/>
    </location>
</feature>
<proteinExistence type="inferred from homology"/>
<evidence type="ECO:0000256" key="4">
    <source>
        <dbReference type="ARBA" id="ARBA00022519"/>
    </source>
</evidence>
<dbReference type="CDD" id="cd06261">
    <property type="entry name" value="TM_PBP2"/>
    <property type="match status" value="1"/>
</dbReference>
<dbReference type="PANTHER" id="PTHR43163">
    <property type="entry name" value="DIPEPTIDE TRANSPORT SYSTEM PERMEASE PROTEIN DPPB-RELATED"/>
    <property type="match status" value="1"/>
</dbReference>
<dbReference type="InterPro" id="IPR035906">
    <property type="entry name" value="MetI-like_sf"/>
</dbReference>
<sequence>MLYYLLRRINLLLVTLLILTLASYALVFLFPGDPITNLTGISDTHSAAYQRQSFAYNLTQGWWQGYITYMQDLLSGQWGLSMSTGKSVFADIGAHLPASIELAMYAMLVSVFVSLPLGIIAGLRHGRHTDSMVLGASLVGYSMPVFWLALIMILVFSLQLGLLPISGRISLLYDVPAETGFILLDILTSDLPNQDAAFNDALRHLILPTLSVSIVTSAMIIRLTRRSVVDVMRRDYIKAAYAKGLTQWQVLWRHGLKNALMPIMPQLAMQFTVLLTNAMIVEVIFSWPGIGEWLVQAIYMRDYPAIRGGMLVVSALVIMFTIAIDVFMRAFYPLSKRQIHAQV</sequence>
<keyword evidence="6 9" id="KW-1133">Transmembrane helix</keyword>
<dbReference type="PROSITE" id="PS50928">
    <property type="entry name" value="ABC_TM1"/>
    <property type="match status" value="1"/>
</dbReference>
<dbReference type="RefSeq" id="WP_109338990.1">
    <property type="nucleotide sequence ID" value="NZ_CP029347.1"/>
</dbReference>
<dbReference type="Pfam" id="PF00528">
    <property type="entry name" value="BPD_transp_1"/>
    <property type="match status" value="1"/>
</dbReference>
<dbReference type="Gene3D" id="1.10.3720.10">
    <property type="entry name" value="MetI-like"/>
    <property type="match status" value="1"/>
</dbReference>
<feature type="transmembrane region" description="Helical" evidence="9">
    <location>
        <begin position="144"/>
        <end position="165"/>
    </location>
</feature>
<dbReference type="InterPro" id="IPR000515">
    <property type="entry name" value="MetI-like"/>
</dbReference>
<keyword evidence="12" id="KW-1185">Reference proteome</keyword>
<keyword evidence="5 9" id="KW-0812">Transmembrane</keyword>
<evidence type="ECO:0000313" key="12">
    <source>
        <dbReference type="Proteomes" id="UP000245728"/>
    </source>
</evidence>
<evidence type="ECO:0000256" key="1">
    <source>
        <dbReference type="ARBA" id="ARBA00004429"/>
    </source>
</evidence>
<name>A0A2S2E111_9ALTE</name>
<organism evidence="11 12">
    <name type="scientific">Saliniradius amylolyticus</name>
    <dbReference type="NCBI Taxonomy" id="2183582"/>
    <lineage>
        <taxon>Bacteria</taxon>
        <taxon>Pseudomonadati</taxon>
        <taxon>Pseudomonadota</taxon>
        <taxon>Gammaproteobacteria</taxon>
        <taxon>Alteromonadales</taxon>
        <taxon>Alteromonadaceae</taxon>
        <taxon>Saliniradius</taxon>
    </lineage>
</organism>
<evidence type="ECO:0000256" key="8">
    <source>
        <dbReference type="ARBA" id="ARBA00024202"/>
    </source>
</evidence>
<feature type="transmembrane region" description="Helical" evidence="9">
    <location>
        <begin position="205"/>
        <end position="224"/>
    </location>
</feature>
<keyword evidence="3" id="KW-1003">Cell membrane</keyword>
<evidence type="ECO:0000256" key="5">
    <source>
        <dbReference type="ARBA" id="ARBA00022692"/>
    </source>
</evidence>
<dbReference type="Proteomes" id="UP000245728">
    <property type="component" value="Chromosome"/>
</dbReference>
<comment type="similarity">
    <text evidence="8">Belongs to the binding-protein-dependent transport system permease family. OppBC subfamily.</text>
</comment>
<evidence type="ECO:0000256" key="9">
    <source>
        <dbReference type="RuleBase" id="RU363032"/>
    </source>
</evidence>
<feature type="transmembrane region" description="Helical" evidence="9">
    <location>
        <begin position="310"/>
        <end position="332"/>
    </location>
</feature>
<protein>
    <submittedName>
        <fullName evidence="11">Dipeptide transport system permease protein</fullName>
    </submittedName>
</protein>
<dbReference type="GO" id="GO:0005886">
    <property type="term" value="C:plasma membrane"/>
    <property type="evidence" value="ECO:0007669"/>
    <property type="project" value="UniProtKB-SubCell"/>
</dbReference>
<dbReference type="PANTHER" id="PTHR43163:SF4">
    <property type="entry name" value="PUTRESCINE EXPORT SYSTEM PERMEASE PROTEIN SAPB"/>
    <property type="match status" value="1"/>
</dbReference>
<comment type="subcellular location">
    <subcellularLocation>
        <location evidence="1">Cell inner membrane</location>
        <topology evidence="1">Multi-pass membrane protein</topology>
    </subcellularLocation>
    <subcellularLocation>
        <location evidence="9">Cell membrane</location>
        <topology evidence="9">Multi-pass membrane protein</topology>
    </subcellularLocation>
</comment>
<dbReference type="EMBL" id="CP029347">
    <property type="protein sequence ID" value="AWL11331.1"/>
    <property type="molecule type" value="Genomic_DNA"/>
</dbReference>
<evidence type="ECO:0000256" key="7">
    <source>
        <dbReference type="ARBA" id="ARBA00023136"/>
    </source>
</evidence>
<keyword evidence="7 9" id="KW-0472">Membrane</keyword>
<dbReference type="SUPFAM" id="SSF161098">
    <property type="entry name" value="MetI-like"/>
    <property type="match status" value="1"/>
</dbReference>
<gene>
    <name evidence="11" type="ORF">HMF8227_00836</name>
</gene>
<accession>A0A2S2E111</accession>
<dbReference type="KEGG" id="salh:HMF8227_00836"/>
<keyword evidence="4" id="KW-0997">Cell inner membrane</keyword>
<evidence type="ECO:0000259" key="10">
    <source>
        <dbReference type="PROSITE" id="PS50928"/>
    </source>
</evidence>
<evidence type="ECO:0000313" key="11">
    <source>
        <dbReference type="EMBL" id="AWL11331.1"/>
    </source>
</evidence>
<feature type="transmembrane region" description="Helical" evidence="9">
    <location>
        <begin position="267"/>
        <end position="290"/>
    </location>
</feature>
<evidence type="ECO:0000256" key="2">
    <source>
        <dbReference type="ARBA" id="ARBA00022448"/>
    </source>
</evidence>
<dbReference type="AlphaFoldDB" id="A0A2S2E111"/>
<dbReference type="OrthoDB" id="9805855at2"/>
<evidence type="ECO:0000256" key="6">
    <source>
        <dbReference type="ARBA" id="ARBA00022989"/>
    </source>
</evidence>
<reference evidence="11 12" key="1">
    <citation type="submission" date="2018-05" db="EMBL/GenBank/DDBJ databases">
        <title>Salinimonas sp. HMF8227 Genome sequencing and assembly.</title>
        <authorList>
            <person name="Kang H."/>
            <person name="Kang J."/>
            <person name="Cha I."/>
            <person name="Kim H."/>
            <person name="Joh K."/>
        </authorList>
    </citation>
    <scope>NUCLEOTIDE SEQUENCE [LARGE SCALE GENOMIC DNA]</scope>
    <source>
        <strain evidence="11 12">HMF8227</strain>
    </source>
</reference>
<dbReference type="GO" id="GO:0071916">
    <property type="term" value="F:dipeptide transmembrane transporter activity"/>
    <property type="evidence" value="ECO:0007669"/>
    <property type="project" value="TreeGrafter"/>
</dbReference>